<dbReference type="InterPro" id="IPR040256">
    <property type="entry name" value="At4g02000-like"/>
</dbReference>
<dbReference type="AlphaFoldDB" id="A0A9J5Y801"/>
<keyword evidence="2" id="KW-1185">Reference proteome</keyword>
<dbReference type="Proteomes" id="UP000824120">
    <property type="component" value="Chromosome 7"/>
</dbReference>
<proteinExistence type="predicted"/>
<dbReference type="OrthoDB" id="1304206at2759"/>
<comment type="caution">
    <text evidence="1">The sequence shown here is derived from an EMBL/GenBank/DDBJ whole genome shotgun (WGS) entry which is preliminary data.</text>
</comment>
<evidence type="ECO:0000313" key="1">
    <source>
        <dbReference type="EMBL" id="KAG5595688.1"/>
    </source>
</evidence>
<organism evidence="1 2">
    <name type="scientific">Solanum commersonii</name>
    <name type="common">Commerson's wild potato</name>
    <name type="synonym">Commerson's nightshade</name>
    <dbReference type="NCBI Taxonomy" id="4109"/>
    <lineage>
        <taxon>Eukaryota</taxon>
        <taxon>Viridiplantae</taxon>
        <taxon>Streptophyta</taxon>
        <taxon>Embryophyta</taxon>
        <taxon>Tracheophyta</taxon>
        <taxon>Spermatophyta</taxon>
        <taxon>Magnoliopsida</taxon>
        <taxon>eudicotyledons</taxon>
        <taxon>Gunneridae</taxon>
        <taxon>Pentapetalae</taxon>
        <taxon>asterids</taxon>
        <taxon>lamiids</taxon>
        <taxon>Solanales</taxon>
        <taxon>Solanaceae</taxon>
        <taxon>Solanoideae</taxon>
        <taxon>Solaneae</taxon>
        <taxon>Solanum</taxon>
    </lineage>
</organism>
<dbReference type="PANTHER" id="PTHR31286:SF164">
    <property type="entry name" value="ZINC FINGER, CCHC-TYPE"/>
    <property type="match status" value="1"/>
</dbReference>
<name>A0A9J5Y801_SOLCO</name>
<reference evidence="1 2" key="1">
    <citation type="submission" date="2020-09" db="EMBL/GenBank/DDBJ databases">
        <title>De no assembly of potato wild relative species, Solanum commersonii.</title>
        <authorList>
            <person name="Cho K."/>
        </authorList>
    </citation>
    <scope>NUCLEOTIDE SEQUENCE [LARGE SCALE GENOMIC DNA]</scope>
    <source>
        <strain evidence="1">LZ3.2</strain>
        <tissue evidence="1">Leaf</tissue>
    </source>
</reference>
<evidence type="ECO:0000313" key="2">
    <source>
        <dbReference type="Proteomes" id="UP000824120"/>
    </source>
</evidence>
<accession>A0A9J5Y801</accession>
<gene>
    <name evidence="1" type="ORF">H5410_036920</name>
</gene>
<protein>
    <recommendedName>
        <fullName evidence="3">DUF4283 domain-containing protein</fullName>
    </recommendedName>
</protein>
<dbReference type="EMBL" id="JACXVP010000007">
    <property type="protein sequence ID" value="KAG5595688.1"/>
    <property type="molecule type" value="Genomic_DNA"/>
</dbReference>
<dbReference type="PANTHER" id="PTHR31286">
    <property type="entry name" value="GLYCINE-RICH CELL WALL STRUCTURAL PROTEIN 1.8-LIKE"/>
    <property type="match status" value="1"/>
</dbReference>
<evidence type="ECO:0008006" key="3">
    <source>
        <dbReference type="Google" id="ProtNLM"/>
    </source>
</evidence>
<sequence length="145" mass="16488">MLIEKQYGSKGQLKYTETLLSVDITTDFRNRLGMVKVRIEVDLTKPKHRSIWVRQEDTNNPVKGFYQKLEYEGVPKYCKLLGHSNLQCRALEREKELKNKKNAIKKNATISTDNGTKMSKGINVADVNNTLANNIDNTIASTSKV</sequence>